<feature type="region of interest" description="Disordered" evidence="2">
    <location>
        <begin position="139"/>
        <end position="169"/>
    </location>
</feature>
<evidence type="ECO:0000259" key="3">
    <source>
        <dbReference type="PROSITE" id="PS50888"/>
    </source>
</evidence>
<dbReference type="SMART" id="SM00353">
    <property type="entry name" value="HLH"/>
    <property type="match status" value="1"/>
</dbReference>
<dbReference type="OrthoDB" id="17009at2759"/>
<dbReference type="eggNOG" id="ENOG502SCB8">
    <property type="taxonomic scope" value="Eukaryota"/>
</dbReference>
<dbReference type="GO" id="GO:0080008">
    <property type="term" value="C:Cul4-RING E3 ubiquitin ligase complex"/>
    <property type="evidence" value="ECO:0007669"/>
    <property type="project" value="TreeGrafter"/>
</dbReference>
<feature type="domain" description="BHLH" evidence="3">
    <location>
        <begin position="152"/>
        <end position="205"/>
    </location>
</feature>
<evidence type="ECO:0000313" key="5">
    <source>
        <dbReference type="EnsemblProtists" id="EKX32593"/>
    </source>
</evidence>
<keyword evidence="6" id="KW-1185">Reference proteome</keyword>
<accession>L1I8N8</accession>
<name>L1I8N8_GUITC</name>
<dbReference type="InterPro" id="IPR011990">
    <property type="entry name" value="TPR-like_helical_dom_sf"/>
</dbReference>
<dbReference type="Gene3D" id="4.10.280.10">
    <property type="entry name" value="Helix-loop-helix DNA-binding domain"/>
    <property type="match status" value="1"/>
</dbReference>
<dbReference type="PROSITE" id="PS50888">
    <property type="entry name" value="BHLH"/>
    <property type="match status" value="1"/>
</dbReference>
<organism evidence="4">
    <name type="scientific">Guillardia theta (strain CCMP2712)</name>
    <name type="common">Cryptophyte</name>
    <dbReference type="NCBI Taxonomy" id="905079"/>
    <lineage>
        <taxon>Eukaryota</taxon>
        <taxon>Cryptophyceae</taxon>
        <taxon>Pyrenomonadales</taxon>
        <taxon>Geminigeraceae</taxon>
        <taxon>Guillardia</taxon>
    </lineage>
</organism>
<dbReference type="InterPro" id="IPR036638">
    <property type="entry name" value="HLH_DNA-bd_sf"/>
</dbReference>
<reference evidence="5" key="3">
    <citation type="submission" date="2015-06" db="UniProtKB">
        <authorList>
            <consortium name="EnsemblProtists"/>
        </authorList>
    </citation>
    <scope>IDENTIFICATION</scope>
</reference>
<evidence type="ECO:0000313" key="6">
    <source>
        <dbReference type="Proteomes" id="UP000011087"/>
    </source>
</evidence>
<evidence type="ECO:0000256" key="2">
    <source>
        <dbReference type="SAM" id="MobiDB-lite"/>
    </source>
</evidence>
<dbReference type="RefSeq" id="XP_005819573.1">
    <property type="nucleotide sequence ID" value="XM_005819516.1"/>
</dbReference>
<feature type="region of interest" description="Disordered" evidence="2">
    <location>
        <begin position="207"/>
        <end position="227"/>
    </location>
</feature>
<keyword evidence="1" id="KW-0677">Repeat</keyword>
<dbReference type="CDD" id="cd00083">
    <property type="entry name" value="bHLH_SF"/>
    <property type="match status" value="1"/>
</dbReference>
<dbReference type="InterPro" id="IPR051191">
    <property type="entry name" value="DCAF12"/>
</dbReference>
<dbReference type="EMBL" id="JH993181">
    <property type="protein sequence ID" value="EKX32593.1"/>
    <property type="molecule type" value="Genomic_DNA"/>
</dbReference>
<dbReference type="AlphaFoldDB" id="L1I8N8"/>
<dbReference type="PANTHER" id="PTHR19860">
    <property type="entry name" value="DDB1- AND CUL4-ASSOCIATED FACTOR 12-RELATED"/>
    <property type="match status" value="1"/>
</dbReference>
<dbReference type="GeneID" id="17289328"/>
<reference evidence="4 6" key="1">
    <citation type="journal article" date="2012" name="Nature">
        <title>Algal genomes reveal evolutionary mosaicism and the fate of nucleomorphs.</title>
        <authorList>
            <consortium name="DOE Joint Genome Institute"/>
            <person name="Curtis B.A."/>
            <person name="Tanifuji G."/>
            <person name="Burki F."/>
            <person name="Gruber A."/>
            <person name="Irimia M."/>
            <person name="Maruyama S."/>
            <person name="Arias M.C."/>
            <person name="Ball S.G."/>
            <person name="Gile G.H."/>
            <person name="Hirakawa Y."/>
            <person name="Hopkins J.F."/>
            <person name="Kuo A."/>
            <person name="Rensing S.A."/>
            <person name="Schmutz J."/>
            <person name="Symeonidi A."/>
            <person name="Elias M."/>
            <person name="Eveleigh R.J."/>
            <person name="Herman E.K."/>
            <person name="Klute M.J."/>
            <person name="Nakayama T."/>
            <person name="Obornik M."/>
            <person name="Reyes-Prieto A."/>
            <person name="Armbrust E.V."/>
            <person name="Aves S.J."/>
            <person name="Beiko R.G."/>
            <person name="Coutinho P."/>
            <person name="Dacks J.B."/>
            <person name="Durnford D.G."/>
            <person name="Fast N.M."/>
            <person name="Green B.R."/>
            <person name="Grisdale C.J."/>
            <person name="Hempel F."/>
            <person name="Henrissat B."/>
            <person name="Hoppner M.P."/>
            <person name="Ishida K."/>
            <person name="Kim E."/>
            <person name="Koreny L."/>
            <person name="Kroth P.G."/>
            <person name="Liu Y."/>
            <person name="Malik S.B."/>
            <person name="Maier U.G."/>
            <person name="McRose D."/>
            <person name="Mock T."/>
            <person name="Neilson J.A."/>
            <person name="Onodera N.T."/>
            <person name="Poole A.M."/>
            <person name="Pritham E.J."/>
            <person name="Richards T.A."/>
            <person name="Rocap G."/>
            <person name="Roy S.W."/>
            <person name="Sarai C."/>
            <person name="Schaack S."/>
            <person name="Shirato S."/>
            <person name="Slamovits C.H."/>
            <person name="Spencer D.F."/>
            <person name="Suzuki S."/>
            <person name="Worden A.Z."/>
            <person name="Zauner S."/>
            <person name="Barry K."/>
            <person name="Bell C."/>
            <person name="Bharti A.K."/>
            <person name="Crow J.A."/>
            <person name="Grimwood J."/>
            <person name="Kramer R."/>
            <person name="Lindquist E."/>
            <person name="Lucas S."/>
            <person name="Salamov A."/>
            <person name="McFadden G.I."/>
            <person name="Lane C.E."/>
            <person name="Keeling P.J."/>
            <person name="Gray M.W."/>
            <person name="Grigoriev I.V."/>
            <person name="Archibald J.M."/>
        </authorList>
    </citation>
    <scope>NUCLEOTIDE SEQUENCE</scope>
    <source>
        <strain evidence="4 6">CCMP2712</strain>
    </source>
</reference>
<dbReference type="Proteomes" id="UP000011087">
    <property type="component" value="Unassembled WGS sequence"/>
</dbReference>
<feature type="compositionally biased region" description="Basic and acidic residues" evidence="2">
    <location>
        <begin position="144"/>
        <end position="158"/>
    </location>
</feature>
<gene>
    <name evidence="4" type="ORF">GUITHDRAFT_121221</name>
</gene>
<dbReference type="PANTHER" id="PTHR19860:SF40">
    <property type="entry name" value="WD40 REPEAT-CONTAINING PROTEIN"/>
    <property type="match status" value="1"/>
</dbReference>
<dbReference type="HOGENOM" id="CLU_363876_0_0_1"/>
<dbReference type="InterPro" id="IPR011598">
    <property type="entry name" value="bHLH_dom"/>
</dbReference>
<dbReference type="PaxDb" id="55529-EKX32593"/>
<evidence type="ECO:0000313" key="4">
    <source>
        <dbReference type="EMBL" id="EKX32593.1"/>
    </source>
</evidence>
<proteinExistence type="predicted"/>
<dbReference type="Gene3D" id="1.25.40.10">
    <property type="entry name" value="Tetratricopeptide repeat domain"/>
    <property type="match status" value="1"/>
</dbReference>
<evidence type="ECO:0000256" key="1">
    <source>
        <dbReference type="ARBA" id="ARBA00022737"/>
    </source>
</evidence>
<sequence>MEWYEAIQDAAEVPMGTQDMELLQGIVPDTGIDIFGQLMTGQNNFVPNSMLGMPDGSGFQNNQSLQQNASRLMPQAGMQGLTTGNIQAGMQPNIQTGLHTGMQTGFMGGIGSGVVANRAPMQMPQGAVNQGGMNAGFVSQSQATKREAPDNIPDEKPAKKAPKRREKTKELMSELQTLIPSVESVQESLTMNTVLEEAIEHLKEQQKNSTQLMLRPKDGDSSGPGAGGLAKAFGPSGSGTRDGFNLIQGSSDDSMGGLEAAVVPSQNPAAQTPAALAMEKKSSSTAEQLQLGRMPDQEFKYFRLKMGVDLVQDSLSLLCLARQGLSQQELEDLLQIKERGLETQWIDLADALNADLAVRSQGLLGFVYSAFRLAVERRYLRNPEDRRKIQLRLAEYFEKKHGSDAQRAANELPYALESVGEWSRLRECLSSSLDLLYQLYNDKDKGDLLRFWRKGGDVETSGYEAASQLYAQRLKRFEEEGMAPQILWQSCLITARFLGDAGQFKEAENILGKARDLSKELGGGDKFVAEVSLRCAELLNKWAASSPEYSPEMMVRSAFYAKEAADLFAYMTDDASKEDYGTSLYWMGLNFGTLCRIGGGGSWSAQRAHEIAEQALGKCFAVRQEMGASQGKITEVLFGQGVLAFCKAEAMASGHISPSSPEKAEEETKELQEEALQIFNQCYSQFSEIFAENHLEAIKCITMIGLVCRRLERITDALEWCRKEVKVREEVQGELHPRTQQALRVYTELVEKCRNGAGSNGTSGKSEV</sequence>
<reference evidence="6" key="2">
    <citation type="submission" date="2012-11" db="EMBL/GenBank/DDBJ databases">
        <authorList>
            <person name="Kuo A."/>
            <person name="Curtis B.A."/>
            <person name="Tanifuji G."/>
            <person name="Burki F."/>
            <person name="Gruber A."/>
            <person name="Irimia M."/>
            <person name="Maruyama S."/>
            <person name="Arias M.C."/>
            <person name="Ball S.G."/>
            <person name="Gile G.H."/>
            <person name="Hirakawa Y."/>
            <person name="Hopkins J.F."/>
            <person name="Rensing S.A."/>
            <person name="Schmutz J."/>
            <person name="Symeonidi A."/>
            <person name="Elias M."/>
            <person name="Eveleigh R.J."/>
            <person name="Herman E.K."/>
            <person name="Klute M.J."/>
            <person name="Nakayama T."/>
            <person name="Obornik M."/>
            <person name="Reyes-Prieto A."/>
            <person name="Armbrust E.V."/>
            <person name="Aves S.J."/>
            <person name="Beiko R.G."/>
            <person name="Coutinho P."/>
            <person name="Dacks J.B."/>
            <person name="Durnford D.G."/>
            <person name="Fast N.M."/>
            <person name="Green B.R."/>
            <person name="Grisdale C."/>
            <person name="Hempe F."/>
            <person name="Henrissat B."/>
            <person name="Hoppner M.P."/>
            <person name="Ishida K.-I."/>
            <person name="Kim E."/>
            <person name="Koreny L."/>
            <person name="Kroth P.G."/>
            <person name="Liu Y."/>
            <person name="Malik S.-B."/>
            <person name="Maier U.G."/>
            <person name="McRose D."/>
            <person name="Mock T."/>
            <person name="Neilson J.A."/>
            <person name="Onodera N.T."/>
            <person name="Poole A.M."/>
            <person name="Pritham E.J."/>
            <person name="Richards T.A."/>
            <person name="Rocap G."/>
            <person name="Roy S.W."/>
            <person name="Sarai C."/>
            <person name="Schaack S."/>
            <person name="Shirato S."/>
            <person name="Slamovits C.H."/>
            <person name="Spencer D.F."/>
            <person name="Suzuki S."/>
            <person name="Worden A.Z."/>
            <person name="Zauner S."/>
            <person name="Barry K."/>
            <person name="Bell C."/>
            <person name="Bharti A.K."/>
            <person name="Crow J.A."/>
            <person name="Grimwood J."/>
            <person name="Kramer R."/>
            <person name="Lindquist E."/>
            <person name="Lucas S."/>
            <person name="Salamov A."/>
            <person name="McFadden G.I."/>
            <person name="Lane C.E."/>
            <person name="Keeling P.J."/>
            <person name="Gray M.W."/>
            <person name="Grigoriev I.V."/>
            <person name="Archibald J.M."/>
        </authorList>
    </citation>
    <scope>NUCLEOTIDE SEQUENCE</scope>
    <source>
        <strain evidence="6">CCMP2712</strain>
    </source>
</reference>
<dbReference type="GO" id="GO:0046983">
    <property type="term" value="F:protein dimerization activity"/>
    <property type="evidence" value="ECO:0007669"/>
    <property type="project" value="InterPro"/>
</dbReference>
<dbReference type="SUPFAM" id="SSF47459">
    <property type="entry name" value="HLH, helix-loop-helix DNA-binding domain"/>
    <property type="match status" value="1"/>
</dbReference>
<dbReference type="EnsemblProtists" id="EKX32593">
    <property type="protein sequence ID" value="EKX32593"/>
    <property type="gene ID" value="GUITHDRAFT_121221"/>
</dbReference>
<protein>
    <recommendedName>
        <fullName evidence="3">BHLH domain-containing protein</fullName>
    </recommendedName>
</protein>
<dbReference type="KEGG" id="gtt:GUITHDRAFT_121221"/>